<name>A0ABQ1PFW3_9ENTE</name>
<proteinExistence type="predicted"/>
<protein>
    <recommendedName>
        <fullName evidence="3">ParB/Sulfiredoxin domain-containing protein</fullName>
    </recommendedName>
</protein>
<dbReference type="SUPFAM" id="SSF110849">
    <property type="entry name" value="ParB/Sulfiredoxin"/>
    <property type="match status" value="1"/>
</dbReference>
<evidence type="ECO:0000313" key="1">
    <source>
        <dbReference type="EMBL" id="GGC96458.1"/>
    </source>
</evidence>
<accession>A0ABQ1PFW3</accession>
<evidence type="ECO:0000313" key="2">
    <source>
        <dbReference type="Proteomes" id="UP000630615"/>
    </source>
</evidence>
<dbReference type="InterPro" id="IPR036086">
    <property type="entry name" value="ParB/Sulfiredoxin_sf"/>
</dbReference>
<dbReference type="Proteomes" id="UP000630615">
    <property type="component" value="Unassembled WGS sequence"/>
</dbReference>
<evidence type="ECO:0008006" key="3">
    <source>
        <dbReference type="Google" id="ProtNLM"/>
    </source>
</evidence>
<dbReference type="EMBL" id="BMKI01000007">
    <property type="protein sequence ID" value="GGC96458.1"/>
    <property type="molecule type" value="Genomic_DNA"/>
</dbReference>
<gene>
    <name evidence="1" type="ORF">GCM10011573_27570</name>
</gene>
<sequence length="265" mass="31362">MGRNIGKIYETEEYDKFNYLKGNRKVKKNSSLEKSILKNGMLIPIAVNENFEILDGQSRFEIAKKYGKKVFYRINNGFGMDEVIDLNNTKKAWKLEDYINKYVVDQNPEYEKLQTVFQKYPNIPLSALTAAAQGLLDLTSQASVNVREGKFEFYNYPNFCVFLEDYYEFIKHINIKGTLYTFLAYFNLYTIKKFDKERLMKNMMGKQELVNEIMSLDIVIEVFLKAHNYRLRGQVYRGNAIKYELSKKEKPIIMEERNFLLYRMG</sequence>
<keyword evidence="2" id="KW-1185">Reference proteome</keyword>
<dbReference type="Gene3D" id="3.90.1530.10">
    <property type="entry name" value="Conserved hypothetical protein from pyrococcus furiosus pfu- 392566-001, ParB domain"/>
    <property type="match status" value="1"/>
</dbReference>
<dbReference type="RefSeq" id="WP_088270837.1">
    <property type="nucleotide sequence ID" value="NZ_BMKI01000007.1"/>
</dbReference>
<organism evidence="1 2">
    <name type="scientific">Enterococcus wangshanyuanii</name>
    <dbReference type="NCBI Taxonomy" id="2005703"/>
    <lineage>
        <taxon>Bacteria</taxon>
        <taxon>Bacillati</taxon>
        <taxon>Bacillota</taxon>
        <taxon>Bacilli</taxon>
        <taxon>Lactobacillales</taxon>
        <taxon>Enterococcaceae</taxon>
        <taxon>Enterococcus</taxon>
    </lineage>
</organism>
<reference evidence="2" key="1">
    <citation type="journal article" date="2019" name="Int. J. Syst. Evol. Microbiol.">
        <title>The Global Catalogue of Microorganisms (GCM) 10K type strain sequencing project: providing services to taxonomists for standard genome sequencing and annotation.</title>
        <authorList>
            <consortium name="The Broad Institute Genomics Platform"/>
            <consortium name="The Broad Institute Genome Sequencing Center for Infectious Disease"/>
            <person name="Wu L."/>
            <person name="Ma J."/>
        </authorList>
    </citation>
    <scope>NUCLEOTIDE SEQUENCE [LARGE SCALE GENOMIC DNA]</scope>
    <source>
        <strain evidence="2">CGMCC 1.15942</strain>
    </source>
</reference>
<comment type="caution">
    <text evidence="1">The sequence shown here is derived from an EMBL/GenBank/DDBJ whole genome shotgun (WGS) entry which is preliminary data.</text>
</comment>